<keyword evidence="6" id="KW-1003">Cell membrane</keyword>
<dbReference type="FunFam" id="3.30.200.20:FF:000476">
    <property type="entry name" value="Probable L-type lectin-domain containing receptor kinase S.5"/>
    <property type="match status" value="1"/>
</dbReference>
<name>A0A835JZA5_9ROSI</name>
<keyword evidence="8" id="KW-0808">Transferase</keyword>
<proteinExistence type="inferred from homology"/>
<evidence type="ECO:0000256" key="4">
    <source>
        <dbReference type="ARBA" id="ARBA00010217"/>
    </source>
</evidence>
<evidence type="ECO:0000256" key="3">
    <source>
        <dbReference type="ARBA" id="ARBA00008536"/>
    </source>
</evidence>
<dbReference type="Pfam" id="PF00069">
    <property type="entry name" value="Pkinase"/>
    <property type="match status" value="1"/>
</dbReference>
<dbReference type="FunFam" id="2.60.120.200:FF:000198">
    <property type="entry name" value="Probable L-type lectin-domain containing receptor kinase S.5"/>
    <property type="match status" value="1"/>
</dbReference>
<evidence type="ECO:0000256" key="6">
    <source>
        <dbReference type="ARBA" id="ARBA00022475"/>
    </source>
</evidence>
<dbReference type="InterPro" id="IPR008271">
    <property type="entry name" value="Ser/Thr_kinase_AS"/>
</dbReference>
<protein>
    <recommendedName>
        <fullName evidence="5">non-specific serine/threonine protein kinase</fullName>
        <ecNumber evidence="5">2.7.11.1</ecNumber>
    </recommendedName>
</protein>
<dbReference type="SMART" id="SM00220">
    <property type="entry name" value="S_TKc"/>
    <property type="match status" value="1"/>
</dbReference>
<comment type="caution">
    <text evidence="22">The sequence shown here is derived from an EMBL/GenBank/DDBJ whole genome shotgun (WGS) entry which is preliminary data.</text>
</comment>
<feature type="binding site" evidence="19">
    <location>
        <position position="579"/>
    </location>
    <ligand>
        <name>ATP</name>
        <dbReference type="ChEBI" id="CHEBI:30616"/>
    </ligand>
</feature>
<evidence type="ECO:0000256" key="1">
    <source>
        <dbReference type="ARBA" id="ARBA00004251"/>
    </source>
</evidence>
<keyword evidence="14 19" id="KW-0067">ATP-binding</keyword>
<dbReference type="SUPFAM" id="SSF49899">
    <property type="entry name" value="Concanavalin A-like lectins/glucanases"/>
    <property type="match status" value="1"/>
</dbReference>
<reference evidence="22 23" key="1">
    <citation type="submission" date="2020-10" db="EMBL/GenBank/DDBJ databases">
        <title>Plant Genome Project.</title>
        <authorList>
            <person name="Zhang R.-G."/>
        </authorList>
    </citation>
    <scope>NUCLEOTIDE SEQUENCE [LARGE SCALE GENOMIC DNA]</scope>
    <source>
        <strain evidence="22">FAFU-HL-1</strain>
        <tissue evidence="22">Leaf</tissue>
    </source>
</reference>
<dbReference type="Pfam" id="PF00139">
    <property type="entry name" value="Lectin_legB"/>
    <property type="match status" value="1"/>
</dbReference>
<dbReference type="PROSITE" id="PS50011">
    <property type="entry name" value="PROTEIN_KINASE_DOM"/>
    <property type="match status" value="1"/>
</dbReference>
<gene>
    <name evidence="22" type="ORF">SADUNF_Sadunf06G0150600</name>
</gene>
<evidence type="ECO:0000313" key="22">
    <source>
        <dbReference type="EMBL" id="KAF9680717.1"/>
    </source>
</evidence>
<keyword evidence="10" id="KW-0732">Signal</keyword>
<evidence type="ECO:0000256" key="14">
    <source>
        <dbReference type="ARBA" id="ARBA00022840"/>
    </source>
</evidence>
<evidence type="ECO:0000256" key="7">
    <source>
        <dbReference type="ARBA" id="ARBA00022527"/>
    </source>
</evidence>
<dbReference type="PANTHER" id="PTHR27007">
    <property type="match status" value="1"/>
</dbReference>
<dbReference type="InterPro" id="IPR019825">
    <property type="entry name" value="Lectin_legB_Mn/Ca_BS"/>
</dbReference>
<evidence type="ECO:0000256" key="15">
    <source>
        <dbReference type="ARBA" id="ARBA00022989"/>
    </source>
</evidence>
<evidence type="ECO:0000256" key="10">
    <source>
        <dbReference type="ARBA" id="ARBA00022729"/>
    </source>
</evidence>
<dbReference type="GO" id="GO:0005886">
    <property type="term" value="C:plasma membrane"/>
    <property type="evidence" value="ECO:0007669"/>
    <property type="project" value="UniProtKB-SubCell"/>
</dbReference>
<dbReference type="InterPro" id="IPR011009">
    <property type="entry name" value="Kinase-like_dom_sf"/>
</dbReference>
<dbReference type="InterPro" id="IPR000719">
    <property type="entry name" value="Prot_kinase_dom"/>
</dbReference>
<dbReference type="InterPro" id="IPR000985">
    <property type="entry name" value="Lectin_LegA_CS"/>
</dbReference>
<organism evidence="22 23">
    <name type="scientific">Salix dunnii</name>
    <dbReference type="NCBI Taxonomy" id="1413687"/>
    <lineage>
        <taxon>Eukaryota</taxon>
        <taxon>Viridiplantae</taxon>
        <taxon>Streptophyta</taxon>
        <taxon>Embryophyta</taxon>
        <taxon>Tracheophyta</taxon>
        <taxon>Spermatophyta</taxon>
        <taxon>Magnoliopsida</taxon>
        <taxon>eudicotyledons</taxon>
        <taxon>Gunneridae</taxon>
        <taxon>Pentapetalae</taxon>
        <taxon>rosids</taxon>
        <taxon>fabids</taxon>
        <taxon>Malpighiales</taxon>
        <taxon>Salicaceae</taxon>
        <taxon>Saliceae</taxon>
        <taxon>Salix</taxon>
    </lineage>
</organism>
<dbReference type="CDD" id="cd14066">
    <property type="entry name" value="STKc_IRAK"/>
    <property type="match status" value="1"/>
</dbReference>
<keyword evidence="11" id="KW-0430">Lectin</keyword>
<evidence type="ECO:0000256" key="16">
    <source>
        <dbReference type="ARBA" id="ARBA00023136"/>
    </source>
</evidence>
<comment type="similarity">
    <text evidence="2">Belongs to the leguminous lectin family.</text>
</comment>
<keyword evidence="7" id="KW-0723">Serine/threonine-protein kinase</keyword>
<dbReference type="InterPro" id="IPR001220">
    <property type="entry name" value="Legume_lectin_dom"/>
</dbReference>
<dbReference type="Gene3D" id="1.10.510.10">
    <property type="entry name" value="Transferase(Phosphotransferase) domain 1"/>
    <property type="match status" value="1"/>
</dbReference>
<keyword evidence="15 20" id="KW-1133">Transmembrane helix</keyword>
<dbReference type="GO" id="GO:0030246">
    <property type="term" value="F:carbohydrate binding"/>
    <property type="evidence" value="ECO:0007669"/>
    <property type="project" value="UniProtKB-KW"/>
</dbReference>
<dbReference type="FunFam" id="1.10.510.10:FF:000626">
    <property type="entry name" value="probable L-type lectin-domain containing receptor kinase S.5"/>
    <property type="match status" value="1"/>
</dbReference>
<evidence type="ECO:0000256" key="20">
    <source>
        <dbReference type="SAM" id="Phobius"/>
    </source>
</evidence>
<dbReference type="OrthoDB" id="1913956at2759"/>
<feature type="transmembrane region" description="Helical" evidence="20">
    <location>
        <begin position="484"/>
        <end position="509"/>
    </location>
</feature>
<dbReference type="Proteomes" id="UP000657918">
    <property type="component" value="Unassembled WGS sequence"/>
</dbReference>
<dbReference type="GO" id="GO:0004674">
    <property type="term" value="F:protein serine/threonine kinase activity"/>
    <property type="evidence" value="ECO:0007669"/>
    <property type="project" value="UniProtKB-KW"/>
</dbReference>
<dbReference type="Gene3D" id="3.50.30.30">
    <property type="match status" value="1"/>
</dbReference>
<evidence type="ECO:0000256" key="17">
    <source>
        <dbReference type="ARBA" id="ARBA00023170"/>
    </source>
</evidence>
<comment type="subcellular location">
    <subcellularLocation>
        <location evidence="1">Cell membrane</location>
        <topology evidence="1">Single-pass type I membrane protein</topology>
    </subcellularLocation>
</comment>
<feature type="domain" description="Protein kinase" evidence="21">
    <location>
        <begin position="552"/>
        <end position="844"/>
    </location>
</feature>
<dbReference type="EMBL" id="JADGMS010000006">
    <property type="protein sequence ID" value="KAF9680717.1"/>
    <property type="molecule type" value="Genomic_DNA"/>
</dbReference>
<dbReference type="InterPro" id="IPR050528">
    <property type="entry name" value="L-type_Lectin-RKs"/>
</dbReference>
<dbReference type="GO" id="GO:0005524">
    <property type="term" value="F:ATP binding"/>
    <property type="evidence" value="ECO:0007669"/>
    <property type="project" value="UniProtKB-UniRule"/>
</dbReference>
<evidence type="ECO:0000256" key="11">
    <source>
        <dbReference type="ARBA" id="ARBA00022734"/>
    </source>
</evidence>
<keyword evidence="9 20" id="KW-0812">Transmembrane</keyword>
<keyword evidence="23" id="KW-1185">Reference proteome</keyword>
<dbReference type="EC" id="2.7.11.1" evidence="5"/>
<dbReference type="PROSITE" id="PS00108">
    <property type="entry name" value="PROTEIN_KINASE_ST"/>
    <property type="match status" value="1"/>
</dbReference>
<dbReference type="PROSITE" id="PS00308">
    <property type="entry name" value="LECTIN_LEGUME_ALPHA"/>
    <property type="match status" value="1"/>
</dbReference>
<evidence type="ECO:0000313" key="23">
    <source>
        <dbReference type="Proteomes" id="UP000657918"/>
    </source>
</evidence>
<evidence type="ECO:0000256" key="19">
    <source>
        <dbReference type="PROSITE-ProRule" id="PRU10141"/>
    </source>
</evidence>
<dbReference type="Gene3D" id="3.30.200.20">
    <property type="entry name" value="Phosphorylase Kinase, domain 1"/>
    <property type="match status" value="1"/>
</dbReference>
<dbReference type="Gene3D" id="2.60.120.200">
    <property type="match status" value="1"/>
</dbReference>
<evidence type="ECO:0000256" key="12">
    <source>
        <dbReference type="ARBA" id="ARBA00022741"/>
    </source>
</evidence>
<keyword evidence="17" id="KW-0675">Receptor</keyword>
<evidence type="ECO:0000256" key="2">
    <source>
        <dbReference type="ARBA" id="ARBA00007606"/>
    </source>
</evidence>
<dbReference type="SUPFAM" id="SSF56112">
    <property type="entry name" value="Protein kinase-like (PK-like)"/>
    <property type="match status" value="1"/>
</dbReference>
<dbReference type="InterPro" id="IPR013320">
    <property type="entry name" value="ConA-like_dom_sf"/>
</dbReference>
<keyword evidence="13" id="KW-0418">Kinase</keyword>
<dbReference type="PROSITE" id="PS00307">
    <property type="entry name" value="LECTIN_LEGUME_BETA"/>
    <property type="match status" value="1"/>
</dbReference>
<comment type="similarity">
    <text evidence="3">In the N-terminal section; belongs to the leguminous lectin family.</text>
</comment>
<evidence type="ECO:0000256" key="5">
    <source>
        <dbReference type="ARBA" id="ARBA00012513"/>
    </source>
</evidence>
<sequence>MILEGTSINSFQLKGKDFTLMNGKDDSSRCNQSVAQKCWKDCLDSRLVNQKIVLCDGYDGIEEACKFGALGTITQKFMSIDTSFFVPLPVASLGPKGYTKILHYFSSTNVFPVGSPSDYGVNKRSDTCHFMSGTSMLAHMFQKQLVQQKQICVMTLECVASNPERRHSNYLVRQRNTKDVNHCHEKDNRSTKDVLFPASQKLTMHRKCQKVAQENLKRSFDSFAEMRFPLAATAVILVVLLALDQVQSLYFPFPNFTITDQSSLILTADSSIALGAIQVTPDVRGASMENRAGRVLYKRPFRLWRRKGENANFNTTFVLNVKNMTASSGEGLAFVLTADPSVPDGSDGQWLGIVNSRLNGTTEAHTVAVEFDTRKSFPEDLDDNHIGLDVNSVYSKRSVSLNDRGIYISAAKDIKVVVQYDGKNLTVFVGDDMKNPVLSEPLDLSAYLPEKVYIGFSGSTSDHTQLNCVRSWEFSGSKIKKFKLWVWILVAVGSVLILLIGIGIAFFLYRKRGYEGNRLDNAYPNVEEEIQGFSTAPKKYKFKELSRATGKFNPNNKLGKGGFGTVYKGILGGKEVAVKRVSKKSTQGKQEFIAEVTTIGDIRHRNLVKLIGWCHEKREYLLVYEYLPKGSLDKYIFWDEKSGTQEETLSWGKRLGVITGVAQALDYLHNGCTNRVLHRDIKASNVMLDLNYNAKVGDFGLARTIIHNEQTHHSTKELAGTPGYMAPESILTGRATAETDVYAFGVLVLEVACGRKPGGQAERDDYISNIVHALWELYRRGTILEGADPRLNGIFIKEEMECVLILGLACCHPNPKNRPSMKTVLQVLTGEVPPPEVPAERPVFMWPPMPPSFKEWDNSLVGSQLSPFSVLSGR</sequence>
<keyword evidence="12 19" id="KW-0547">Nucleotide-binding</keyword>
<evidence type="ECO:0000256" key="8">
    <source>
        <dbReference type="ARBA" id="ARBA00022679"/>
    </source>
</evidence>
<accession>A0A835JZA5</accession>
<dbReference type="PROSITE" id="PS00107">
    <property type="entry name" value="PROTEIN_KINASE_ATP"/>
    <property type="match status" value="1"/>
</dbReference>
<evidence type="ECO:0000259" key="21">
    <source>
        <dbReference type="PROSITE" id="PS50011"/>
    </source>
</evidence>
<dbReference type="InterPro" id="IPR017441">
    <property type="entry name" value="Protein_kinase_ATP_BS"/>
</dbReference>
<keyword evidence="18" id="KW-0325">Glycoprotein</keyword>
<evidence type="ECO:0000256" key="13">
    <source>
        <dbReference type="ARBA" id="ARBA00022777"/>
    </source>
</evidence>
<evidence type="ECO:0000256" key="18">
    <source>
        <dbReference type="ARBA" id="ARBA00023180"/>
    </source>
</evidence>
<dbReference type="AlphaFoldDB" id="A0A835JZA5"/>
<dbReference type="CDD" id="cd06899">
    <property type="entry name" value="lectin_legume_LecRK_Arcelin_ConA"/>
    <property type="match status" value="1"/>
</dbReference>
<keyword evidence="16 20" id="KW-0472">Membrane</keyword>
<evidence type="ECO:0000256" key="9">
    <source>
        <dbReference type="ARBA" id="ARBA00022692"/>
    </source>
</evidence>
<comment type="similarity">
    <text evidence="4">In the C-terminal section; belongs to the protein kinase superfamily. Ser/Thr protein kinase family.</text>
</comment>